<evidence type="ECO:0000256" key="10">
    <source>
        <dbReference type="ARBA" id="ARBA00023180"/>
    </source>
</evidence>
<evidence type="ECO:0000256" key="5">
    <source>
        <dbReference type="ARBA" id="ARBA00022692"/>
    </source>
</evidence>
<evidence type="ECO:0000256" key="4">
    <source>
        <dbReference type="ARBA" id="ARBA00022606"/>
    </source>
</evidence>
<evidence type="ECO:0000256" key="8">
    <source>
        <dbReference type="ARBA" id="ARBA00023136"/>
    </source>
</evidence>
<dbReference type="OrthoDB" id="8876749at2759"/>
<sequence>MNVHTAGRRDAQAKAHITVLKSLGCFLILYIVYILASPFSITSKSFPADLTALFISETLMAAYPSLHSVILIMRNPRMKQTCQRILWK</sequence>
<feature type="transmembrane region" description="Helical" evidence="15">
    <location>
        <begin position="53"/>
        <end position="73"/>
    </location>
</feature>
<keyword evidence="9" id="KW-0675">Receptor</keyword>
<protein>
    <recommendedName>
        <fullName evidence="13">Taste receptor type 2 member 5</fullName>
    </recommendedName>
</protein>
<keyword evidence="11" id="KW-0807">Transducer</keyword>
<keyword evidence="10" id="KW-0325">Glycoprotein</keyword>
<feature type="transmembrane region" description="Helical" evidence="15">
    <location>
        <begin position="20"/>
        <end position="41"/>
    </location>
</feature>
<dbReference type="GO" id="GO:0004930">
    <property type="term" value="F:G protein-coupled receptor activity"/>
    <property type="evidence" value="ECO:0007669"/>
    <property type="project" value="UniProtKB-KW"/>
</dbReference>
<evidence type="ECO:0000256" key="15">
    <source>
        <dbReference type="SAM" id="Phobius"/>
    </source>
</evidence>
<dbReference type="Pfam" id="PF05296">
    <property type="entry name" value="TAS2R"/>
    <property type="match status" value="1"/>
</dbReference>
<evidence type="ECO:0000256" key="9">
    <source>
        <dbReference type="ARBA" id="ARBA00023170"/>
    </source>
</evidence>
<evidence type="ECO:0000256" key="11">
    <source>
        <dbReference type="ARBA" id="ARBA00023224"/>
    </source>
</evidence>
<evidence type="ECO:0000313" key="16">
    <source>
        <dbReference type="EMBL" id="KAB0388451.1"/>
    </source>
</evidence>
<comment type="function">
    <text evidence="12">Receptor that may play a role in the perception of bitterness and is gustducin-linked. May play a role in sensing the chemical composition of the gastrointestinal content. The activity of this receptor may stimulate alpha gustducin, mediate PLC-beta-2 activation and lead to the gating of TRPM5.</text>
</comment>
<dbReference type="SUPFAM" id="SSF81321">
    <property type="entry name" value="Family A G protein-coupled receptor-like"/>
    <property type="match status" value="1"/>
</dbReference>
<evidence type="ECO:0000313" key="17">
    <source>
        <dbReference type="Proteomes" id="UP000437017"/>
    </source>
</evidence>
<evidence type="ECO:0000256" key="12">
    <source>
        <dbReference type="ARBA" id="ARBA00024847"/>
    </source>
</evidence>
<dbReference type="PANTHER" id="PTHR11394:SF8">
    <property type="entry name" value="TASTE RECEPTOR TYPE 2 MEMBER 5"/>
    <property type="match status" value="1"/>
</dbReference>
<keyword evidence="6 15" id="KW-1133">Transmembrane helix</keyword>
<comment type="caution">
    <text evidence="16">The sequence shown here is derived from an EMBL/GenBank/DDBJ whole genome shotgun (WGS) entry which is preliminary data.</text>
</comment>
<evidence type="ECO:0000256" key="3">
    <source>
        <dbReference type="ARBA" id="ARBA00022480"/>
    </source>
</evidence>
<keyword evidence="17" id="KW-1185">Reference proteome</keyword>
<evidence type="ECO:0000256" key="1">
    <source>
        <dbReference type="ARBA" id="ARBA00004141"/>
    </source>
</evidence>
<dbReference type="PANTHER" id="PTHR11394">
    <property type="entry name" value="TASTE RECEPTOR TYPE 2"/>
    <property type="match status" value="1"/>
</dbReference>
<evidence type="ECO:0000256" key="13">
    <source>
        <dbReference type="ARBA" id="ARBA00039712"/>
    </source>
</evidence>
<evidence type="ECO:0000256" key="7">
    <source>
        <dbReference type="ARBA" id="ARBA00023040"/>
    </source>
</evidence>
<accession>A0A643BK60</accession>
<dbReference type="GO" id="GO:0016020">
    <property type="term" value="C:membrane"/>
    <property type="evidence" value="ECO:0007669"/>
    <property type="project" value="UniProtKB-SubCell"/>
</dbReference>
<dbReference type="Proteomes" id="UP000437017">
    <property type="component" value="Unassembled WGS sequence"/>
</dbReference>
<comment type="similarity">
    <text evidence="2 14">Belongs to the G-protein coupled receptor T2R family.</text>
</comment>
<keyword evidence="4" id="KW-0716">Sensory transduction</keyword>
<dbReference type="AlphaFoldDB" id="A0A643BK60"/>
<evidence type="ECO:0000256" key="6">
    <source>
        <dbReference type="ARBA" id="ARBA00022989"/>
    </source>
</evidence>
<evidence type="ECO:0000256" key="2">
    <source>
        <dbReference type="ARBA" id="ARBA00007376"/>
    </source>
</evidence>
<comment type="subcellular location">
    <subcellularLocation>
        <location evidence="1">Membrane</location>
        <topology evidence="1">Multi-pass membrane protein</topology>
    </subcellularLocation>
</comment>
<gene>
    <name evidence="16" type="ORF">E2I00_006434</name>
</gene>
<keyword evidence="3" id="KW-0919">Taste</keyword>
<keyword evidence="7" id="KW-0297">G-protein coupled receptor</keyword>
<dbReference type="EMBL" id="SGJD01025618">
    <property type="protein sequence ID" value="KAB0388451.1"/>
    <property type="molecule type" value="Genomic_DNA"/>
</dbReference>
<dbReference type="GO" id="GO:0033038">
    <property type="term" value="F:bitter taste receptor activity"/>
    <property type="evidence" value="ECO:0007669"/>
    <property type="project" value="InterPro"/>
</dbReference>
<feature type="non-terminal residue" evidence="16">
    <location>
        <position position="88"/>
    </location>
</feature>
<evidence type="ECO:0000256" key="14">
    <source>
        <dbReference type="RuleBase" id="RU004423"/>
    </source>
</evidence>
<keyword evidence="5 15" id="KW-0812">Transmembrane</keyword>
<organism evidence="16 17">
    <name type="scientific">Balaenoptera physalus</name>
    <name type="common">Fin whale</name>
    <name type="synonym">Balaena physalus</name>
    <dbReference type="NCBI Taxonomy" id="9770"/>
    <lineage>
        <taxon>Eukaryota</taxon>
        <taxon>Metazoa</taxon>
        <taxon>Chordata</taxon>
        <taxon>Craniata</taxon>
        <taxon>Vertebrata</taxon>
        <taxon>Euteleostomi</taxon>
        <taxon>Mammalia</taxon>
        <taxon>Eutheria</taxon>
        <taxon>Laurasiatheria</taxon>
        <taxon>Artiodactyla</taxon>
        <taxon>Whippomorpha</taxon>
        <taxon>Cetacea</taxon>
        <taxon>Mysticeti</taxon>
        <taxon>Balaenopteridae</taxon>
        <taxon>Balaenoptera</taxon>
    </lineage>
</organism>
<proteinExistence type="inferred from homology"/>
<keyword evidence="8 15" id="KW-0472">Membrane</keyword>
<reference evidence="16 17" key="1">
    <citation type="journal article" date="2019" name="PLoS ONE">
        <title>Genomic analyses reveal an absence of contemporary introgressive admixture between fin whales and blue whales, despite known hybrids.</title>
        <authorList>
            <person name="Westbury M.V."/>
            <person name="Petersen B."/>
            <person name="Lorenzen E.D."/>
        </authorList>
    </citation>
    <scope>NUCLEOTIDE SEQUENCE [LARGE SCALE GENOMIC DNA]</scope>
    <source>
        <strain evidence="16">FinWhale-01</strain>
    </source>
</reference>
<dbReference type="InterPro" id="IPR007960">
    <property type="entry name" value="TAS2R"/>
</dbReference>
<name>A0A643BK60_BALPH</name>